<dbReference type="Pfam" id="PF00561">
    <property type="entry name" value="Abhydrolase_1"/>
    <property type="match status" value="1"/>
</dbReference>
<dbReference type="GO" id="GO:0016787">
    <property type="term" value="F:hydrolase activity"/>
    <property type="evidence" value="ECO:0007669"/>
    <property type="project" value="UniProtKB-KW"/>
</dbReference>
<protein>
    <submittedName>
        <fullName evidence="2">Alpha/beta fold hydrolase</fullName>
    </submittedName>
</protein>
<organism evidence="2 3">
    <name type="scientific">Deinococcus petrolearius</name>
    <dbReference type="NCBI Taxonomy" id="1751295"/>
    <lineage>
        <taxon>Bacteria</taxon>
        <taxon>Thermotogati</taxon>
        <taxon>Deinococcota</taxon>
        <taxon>Deinococci</taxon>
        <taxon>Deinococcales</taxon>
        <taxon>Deinococcaceae</taxon>
        <taxon>Deinococcus</taxon>
    </lineage>
</organism>
<dbReference type="InterPro" id="IPR000639">
    <property type="entry name" value="Epox_hydrolase-like"/>
</dbReference>
<sequence length="277" mass="30414">MPYVTVGQENAQPIELFFEDHGQGQPVVLIHGYPLNGRSWERQEAALLQAGYRVITYDRRGFGQSSQPSSGYDYDTFAADLDALLSHLDLQDVVLGGFSMGTGEVTRYLGKYGSARVSRAVLIGVIPPYLLKTADNPEGVDASVFEGIKASIRQDRFAFFSAFFDNFYNTDQLLGTRISPEAIHANFNLAARASATATLRCVDAWLEDFRADVARIDVPTLIIHGDADNVLPIAATADRLSGLIPGSERVVIKDGPHNILWTFADEVNTALLEFLKK</sequence>
<accession>A0ABW1DJB3</accession>
<keyword evidence="3" id="KW-1185">Reference proteome</keyword>
<dbReference type="InterPro" id="IPR029058">
    <property type="entry name" value="AB_hydrolase_fold"/>
</dbReference>
<dbReference type="PRINTS" id="PR00111">
    <property type="entry name" value="ABHYDROLASE"/>
</dbReference>
<reference evidence="3" key="1">
    <citation type="journal article" date="2019" name="Int. J. Syst. Evol. Microbiol.">
        <title>The Global Catalogue of Microorganisms (GCM) 10K type strain sequencing project: providing services to taxonomists for standard genome sequencing and annotation.</title>
        <authorList>
            <consortium name="The Broad Institute Genomics Platform"/>
            <consortium name="The Broad Institute Genome Sequencing Center for Infectious Disease"/>
            <person name="Wu L."/>
            <person name="Ma J."/>
        </authorList>
    </citation>
    <scope>NUCLEOTIDE SEQUENCE [LARGE SCALE GENOMIC DNA]</scope>
    <source>
        <strain evidence="3">CGMCC 1.15053</strain>
    </source>
</reference>
<gene>
    <name evidence="2" type="ORF">ACFPQ6_07765</name>
</gene>
<dbReference type="InterPro" id="IPR000073">
    <property type="entry name" value="AB_hydrolase_1"/>
</dbReference>
<dbReference type="SUPFAM" id="SSF53474">
    <property type="entry name" value="alpha/beta-Hydrolases"/>
    <property type="match status" value="1"/>
</dbReference>
<proteinExistence type="predicted"/>
<feature type="domain" description="AB hydrolase-1" evidence="1">
    <location>
        <begin position="26"/>
        <end position="262"/>
    </location>
</feature>
<dbReference type="InterPro" id="IPR050471">
    <property type="entry name" value="AB_hydrolase"/>
</dbReference>
<dbReference type="EMBL" id="JBHSOH010000006">
    <property type="protein sequence ID" value="MFC5848207.1"/>
    <property type="molecule type" value="Genomic_DNA"/>
</dbReference>
<dbReference type="Gene3D" id="3.40.50.1820">
    <property type="entry name" value="alpha/beta hydrolase"/>
    <property type="match status" value="1"/>
</dbReference>
<dbReference type="PRINTS" id="PR00412">
    <property type="entry name" value="EPOXHYDRLASE"/>
</dbReference>
<evidence type="ECO:0000313" key="3">
    <source>
        <dbReference type="Proteomes" id="UP001595979"/>
    </source>
</evidence>
<dbReference type="RefSeq" id="WP_380048022.1">
    <property type="nucleotide sequence ID" value="NZ_JBHSOH010000006.1"/>
</dbReference>
<comment type="caution">
    <text evidence="2">The sequence shown here is derived from an EMBL/GenBank/DDBJ whole genome shotgun (WGS) entry which is preliminary data.</text>
</comment>
<dbReference type="Proteomes" id="UP001595979">
    <property type="component" value="Unassembled WGS sequence"/>
</dbReference>
<evidence type="ECO:0000259" key="1">
    <source>
        <dbReference type="Pfam" id="PF00561"/>
    </source>
</evidence>
<evidence type="ECO:0000313" key="2">
    <source>
        <dbReference type="EMBL" id="MFC5848207.1"/>
    </source>
</evidence>
<keyword evidence="2" id="KW-0378">Hydrolase</keyword>
<dbReference type="PANTHER" id="PTHR43433">
    <property type="entry name" value="HYDROLASE, ALPHA/BETA FOLD FAMILY PROTEIN"/>
    <property type="match status" value="1"/>
</dbReference>
<name>A0ABW1DJB3_9DEIO</name>
<dbReference type="PANTHER" id="PTHR43433:SF4">
    <property type="entry name" value="NON-HEME CHLOROPEROXIDASE-RELATED"/>
    <property type="match status" value="1"/>
</dbReference>